<comment type="caution">
    <text evidence="1">The sequence shown here is derived from an EMBL/GenBank/DDBJ whole genome shotgun (WGS) entry which is preliminary data.</text>
</comment>
<sequence>MHSNRQHIIHKVYLEIGTADLDYAHHLKDHLSDFLQEVLFPKLESYFDQLASQFSGNTLQLDQVKVEIMDSDQLDLVDISISVNDKVQQAIETKLNKTISSEKRNEIIISEALQWSKAFFHFFDEGTQAWWDLEKETFIPLHEYHNGQEYFTPAFKSELRLRLLVHSFRERLIKQLDDEQLEFLLSETGIVGIENILGNKDIEEYLTKLNKSQNDDIRLNIRLFFWYTLISQAINESSQTTRILREKLIHLLLKGSGISSTIAASPKVKNYISSEIDQYSTEQLILELPLLMEKILEYLKVDQAQSDKKLIDQNIDNLTKEPFISDPNDGVLPDSEQQNDMELIVPNAGLVLVHPFLKQLLINCDLLDDRKNLVDPEATAHLLHYIATKEEYAYEHQMVFEKYLVDITSSRSIHRLISLSDYWKEQVEEMLEAVLSHWPALKNSSADLLRNEFLQRSGKLILKEGASKLIVERKTHDILLEKITWNISLVKLPWKEQLLFVEW</sequence>
<accession>A0ABR9AKH6</accession>
<dbReference type="Proteomes" id="UP000647133">
    <property type="component" value="Unassembled WGS sequence"/>
</dbReference>
<proteinExistence type="predicted"/>
<dbReference type="Pfam" id="PF19268">
    <property type="entry name" value="CIS_TMP"/>
    <property type="match status" value="1"/>
</dbReference>
<evidence type="ECO:0000313" key="1">
    <source>
        <dbReference type="EMBL" id="MBD8489286.1"/>
    </source>
</evidence>
<dbReference type="EMBL" id="JACYTQ010000003">
    <property type="protein sequence ID" value="MBD8489286.1"/>
    <property type="molecule type" value="Genomic_DNA"/>
</dbReference>
<gene>
    <name evidence="1" type="ORF">IFO69_11065</name>
</gene>
<dbReference type="RefSeq" id="WP_192010168.1">
    <property type="nucleotide sequence ID" value="NZ_JACYTQ010000003.1"/>
</dbReference>
<organism evidence="1 2">
    <name type="scientific">Echinicola arenosa</name>
    <dbReference type="NCBI Taxonomy" id="2774144"/>
    <lineage>
        <taxon>Bacteria</taxon>
        <taxon>Pseudomonadati</taxon>
        <taxon>Bacteroidota</taxon>
        <taxon>Cytophagia</taxon>
        <taxon>Cytophagales</taxon>
        <taxon>Cyclobacteriaceae</taxon>
        <taxon>Echinicola</taxon>
    </lineage>
</organism>
<protein>
    <submittedName>
        <fullName evidence="1">Uncharacterized protein</fullName>
    </submittedName>
</protein>
<evidence type="ECO:0000313" key="2">
    <source>
        <dbReference type="Proteomes" id="UP000647133"/>
    </source>
</evidence>
<keyword evidence="2" id="KW-1185">Reference proteome</keyword>
<reference evidence="1 2" key="1">
    <citation type="submission" date="2020-09" db="EMBL/GenBank/DDBJ databases">
        <title>Echinicola sp. CAU 1574 isolated from sand of Sido Beach.</title>
        <authorList>
            <person name="Kim W."/>
        </authorList>
    </citation>
    <scope>NUCLEOTIDE SEQUENCE [LARGE SCALE GENOMIC DNA]</scope>
    <source>
        <strain evidence="1 2">CAU 1574</strain>
    </source>
</reference>
<name>A0ABR9AKH6_9BACT</name>
<dbReference type="InterPro" id="IPR045538">
    <property type="entry name" value="CIS_TMP"/>
</dbReference>